<dbReference type="AlphaFoldDB" id="A0A6G0PHB0"/>
<accession>A0A6G0PHB0</accession>
<gene>
    <name evidence="1" type="ORF">PF004_g4832</name>
</gene>
<evidence type="ECO:0000313" key="2">
    <source>
        <dbReference type="Proteomes" id="UP000476176"/>
    </source>
</evidence>
<comment type="caution">
    <text evidence="1">The sequence shown here is derived from an EMBL/GenBank/DDBJ whole genome shotgun (WGS) entry which is preliminary data.</text>
</comment>
<sequence length="192" mass="22000">MDKQLKTRYGLDMEKMARFTISDTEPAARKVSRQFDTTLQTDCVIGLKENVRNVYKLDPKTQIYAKTRVVVTEGGAFPEGGKIIRKLRALDNFFTSKSPERGARLIERSIVNYPTFQAFFQNADVVKDEKHVFNRISNAEWELVVPMEAIMQIVAELALVESQSDTMMSSTMYVLLRVASERMNSYKFHLTA</sequence>
<name>A0A6G0PHB0_9STRA</name>
<protein>
    <submittedName>
        <fullName evidence="1">Uncharacterized protein</fullName>
    </submittedName>
</protein>
<dbReference type="Proteomes" id="UP000476176">
    <property type="component" value="Unassembled WGS sequence"/>
</dbReference>
<organism evidence="1 2">
    <name type="scientific">Phytophthora fragariae</name>
    <dbReference type="NCBI Taxonomy" id="53985"/>
    <lineage>
        <taxon>Eukaryota</taxon>
        <taxon>Sar</taxon>
        <taxon>Stramenopiles</taxon>
        <taxon>Oomycota</taxon>
        <taxon>Peronosporomycetes</taxon>
        <taxon>Peronosporales</taxon>
        <taxon>Peronosporaceae</taxon>
        <taxon>Phytophthora</taxon>
    </lineage>
</organism>
<proteinExistence type="predicted"/>
<evidence type="ECO:0000313" key="1">
    <source>
        <dbReference type="EMBL" id="KAE9246389.1"/>
    </source>
</evidence>
<dbReference type="EMBL" id="QXGC01000171">
    <property type="protein sequence ID" value="KAE9246389.1"/>
    <property type="molecule type" value="Genomic_DNA"/>
</dbReference>
<reference evidence="1 2" key="1">
    <citation type="submission" date="2018-09" db="EMBL/GenBank/DDBJ databases">
        <title>Genomic investigation of the strawberry pathogen Phytophthora fragariae indicates pathogenicity is determined by transcriptional variation in three key races.</title>
        <authorList>
            <person name="Adams T.M."/>
            <person name="Armitage A.D."/>
            <person name="Sobczyk M.K."/>
            <person name="Bates H.J."/>
            <person name="Dunwell J.M."/>
            <person name="Nellist C.F."/>
            <person name="Harrison R.J."/>
        </authorList>
    </citation>
    <scope>NUCLEOTIDE SEQUENCE [LARGE SCALE GENOMIC DNA]</scope>
    <source>
        <strain evidence="1 2">BC-23</strain>
    </source>
</reference>